<dbReference type="Proteomes" id="UP000664132">
    <property type="component" value="Unassembled WGS sequence"/>
</dbReference>
<comment type="caution">
    <text evidence="1">The sequence shown here is derived from an EMBL/GenBank/DDBJ whole genome shotgun (WGS) entry which is preliminary data.</text>
</comment>
<dbReference type="AlphaFoldDB" id="A0A8H7WH56"/>
<proteinExistence type="predicted"/>
<dbReference type="EMBL" id="JAFJYH010000016">
    <property type="protein sequence ID" value="KAG4424814.1"/>
    <property type="molecule type" value="Genomic_DNA"/>
</dbReference>
<accession>A0A8H7WH56</accession>
<name>A0A8H7WH56_9HELO</name>
<sequence>MAKTACEFRSDDSKRPPISREYVTTLESRIAHLELFMSKLKSAPGSERDTIIAEISFGDHLSPIGLSNTSRAPQHEVEEIRKATFQENENGLTTYSSVKLQH</sequence>
<gene>
    <name evidence="1" type="ORF">IFR04_001974</name>
</gene>
<protein>
    <submittedName>
        <fullName evidence="1">Uncharacterized protein</fullName>
    </submittedName>
</protein>
<reference evidence="1" key="1">
    <citation type="submission" date="2021-02" db="EMBL/GenBank/DDBJ databases">
        <title>Genome sequence Cadophora malorum strain M34.</title>
        <authorList>
            <person name="Stefanovic E."/>
            <person name="Vu D."/>
            <person name="Scully C."/>
            <person name="Dijksterhuis J."/>
            <person name="Roader J."/>
            <person name="Houbraken J."/>
        </authorList>
    </citation>
    <scope>NUCLEOTIDE SEQUENCE</scope>
    <source>
        <strain evidence="1">M34</strain>
    </source>
</reference>
<keyword evidence="2" id="KW-1185">Reference proteome</keyword>
<dbReference type="OrthoDB" id="3564211at2759"/>
<evidence type="ECO:0000313" key="1">
    <source>
        <dbReference type="EMBL" id="KAG4424814.1"/>
    </source>
</evidence>
<organism evidence="1 2">
    <name type="scientific">Cadophora malorum</name>
    <dbReference type="NCBI Taxonomy" id="108018"/>
    <lineage>
        <taxon>Eukaryota</taxon>
        <taxon>Fungi</taxon>
        <taxon>Dikarya</taxon>
        <taxon>Ascomycota</taxon>
        <taxon>Pezizomycotina</taxon>
        <taxon>Leotiomycetes</taxon>
        <taxon>Helotiales</taxon>
        <taxon>Ploettnerulaceae</taxon>
        <taxon>Cadophora</taxon>
    </lineage>
</organism>
<evidence type="ECO:0000313" key="2">
    <source>
        <dbReference type="Proteomes" id="UP000664132"/>
    </source>
</evidence>